<accession>A0A2S4VJL4</accession>
<evidence type="ECO:0000256" key="2">
    <source>
        <dbReference type="SAM" id="Phobius"/>
    </source>
</evidence>
<evidence type="ECO:0008006" key="5">
    <source>
        <dbReference type="Google" id="ProtNLM"/>
    </source>
</evidence>
<feature type="transmembrane region" description="Helical" evidence="2">
    <location>
        <begin position="294"/>
        <end position="315"/>
    </location>
</feature>
<evidence type="ECO:0000313" key="3">
    <source>
        <dbReference type="EMBL" id="POW09733.1"/>
    </source>
</evidence>
<dbReference type="VEuPathDB" id="FungiDB:PSTT_06568"/>
<keyword evidence="4" id="KW-1185">Reference proteome</keyword>
<sequence length="451" mass="48834">MRGWEGDNICGSCDCQAERGDGTPVGSNATNDPEPQELIEPEYDSSPSPSSQPLFHSDPPENLLAYNQLPIMHLPSIILVSTIVACGLLVADGSANEEHDKKHKCTFFCPPTDGETPPQGVCSIVTERDNNGEPSKVVVEIANPTKSFDNYYNCVGTDTEKNLCCHANAFPLPPPGQNMTVPASDISKKCPQPAQAGFALPQSACSHDSQKFAKCGIRSVQILPRPTVIFVEEYRTQKVSTGQERDISCSLAGCGLPQNFLEIFDSSYASGPHIPDQLPLDPPRGPLTSVPHHLIMYFSKSLVALAIVASGFAAVAGKTNAKNRKCTFYCRGQGVCAVVLKRDPVGAPSVTTGPIQRTILKTSTIALTPTPPPTFVARRTDFHFLLLGRLERSAAILSTGNVVNRRIRILIYQLVVDSEKASSSVRFSIKEIIMKTIAIYLRTPRSSIQPM</sequence>
<keyword evidence="2" id="KW-0472">Membrane</keyword>
<feature type="region of interest" description="Disordered" evidence="1">
    <location>
        <begin position="16"/>
        <end position="59"/>
    </location>
</feature>
<name>A0A2S4VJL4_9BASI</name>
<keyword evidence="2" id="KW-0812">Transmembrane</keyword>
<dbReference type="Proteomes" id="UP000239156">
    <property type="component" value="Unassembled WGS sequence"/>
</dbReference>
<dbReference type="VEuPathDB" id="FungiDB:PSHT_10889"/>
<organism evidence="3 4">
    <name type="scientific">Puccinia striiformis</name>
    <dbReference type="NCBI Taxonomy" id="27350"/>
    <lineage>
        <taxon>Eukaryota</taxon>
        <taxon>Fungi</taxon>
        <taxon>Dikarya</taxon>
        <taxon>Basidiomycota</taxon>
        <taxon>Pucciniomycotina</taxon>
        <taxon>Pucciniomycetes</taxon>
        <taxon>Pucciniales</taxon>
        <taxon>Pucciniaceae</taxon>
        <taxon>Puccinia</taxon>
    </lineage>
</organism>
<dbReference type="VEuPathDB" id="FungiDB:PSHT_10887"/>
<dbReference type="EMBL" id="PKSL01000052">
    <property type="protein sequence ID" value="POW09733.1"/>
    <property type="molecule type" value="Genomic_DNA"/>
</dbReference>
<protein>
    <recommendedName>
        <fullName evidence="5">Hydrophobin</fullName>
    </recommendedName>
</protein>
<evidence type="ECO:0000256" key="1">
    <source>
        <dbReference type="SAM" id="MobiDB-lite"/>
    </source>
</evidence>
<evidence type="ECO:0000313" key="4">
    <source>
        <dbReference type="Proteomes" id="UP000239156"/>
    </source>
</evidence>
<feature type="non-terminal residue" evidence="3">
    <location>
        <position position="451"/>
    </location>
</feature>
<gene>
    <name evidence="3" type="ORF">PSTT_06568</name>
</gene>
<dbReference type="AlphaFoldDB" id="A0A2S4VJL4"/>
<proteinExistence type="predicted"/>
<comment type="caution">
    <text evidence="3">The sequence shown here is derived from an EMBL/GenBank/DDBJ whole genome shotgun (WGS) entry which is preliminary data.</text>
</comment>
<feature type="compositionally biased region" description="Acidic residues" evidence="1">
    <location>
        <begin position="34"/>
        <end position="43"/>
    </location>
</feature>
<reference evidence="3" key="1">
    <citation type="submission" date="2017-12" db="EMBL/GenBank/DDBJ databases">
        <title>Gene loss provides genomic basis for host adaptation in cereal stripe rust fungi.</title>
        <authorList>
            <person name="Xia C."/>
        </authorList>
    </citation>
    <scope>NUCLEOTIDE SEQUENCE [LARGE SCALE GENOMIC DNA]</scope>
    <source>
        <strain evidence="3">93-210</strain>
    </source>
</reference>
<keyword evidence="2" id="KW-1133">Transmembrane helix</keyword>